<evidence type="ECO:0008006" key="4">
    <source>
        <dbReference type="Google" id="ProtNLM"/>
    </source>
</evidence>
<accession>A0ABN3CPQ5</accession>
<reference evidence="2 3" key="1">
    <citation type="journal article" date="2019" name="Int. J. Syst. Evol. Microbiol.">
        <title>The Global Catalogue of Microorganisms (GCM) 10K type strain sequencing project: providing services to taxonomists for standard genome sequencing and annotation.</title>
        <authorList>
            <consortium name="The Broad Institute Genomics Platform"/>
            <consortium name="The Broad Institute Genome Sequencing Center for Infectious Disease"/>
            <person name="Wu L."/>
            <person name="Ma J."/>
        </authorList>
    </citation>
    <scope>NUCLEOTIDE SEQUENCE [LARGE SCALE GENOMIC DNA]</scope>
    <source>
        <strain evidence="2 3">JCM 16114</strain>
    </source>
</reference>
<keyword evidence="3" id="KW-1185">Reference proteome</keyword>
<name>A0ABN3CPQ5_9ACTN</name>
<protein>
    <recommendedName>
        <fullName evidence="4">Secreted protein</fullName>
    </recommendedName>
</protein>
<evidence type="ECO:0000256" key="1">
    <source>
        <dbReference type="SAM" id="MobiDB-lite"/>
    </source>
</evidence>
<feature type="region of interest" description="Disordered" evidence="1">
    <location>
        <begin position="90"/>
        <end position="110"/>
    </location>
</feature>
<comment type="caution">
    <text evidence="2">The sequence shown here is derived from an EMBL/GenBank/DDBJ whole genome shotgun (WGS) entry which is preliminary data.</text>
</comment>
<gene>
    <name evidence="2" type="ORF">GCM10009850_068580</name>
</gene>
<dbReference type="Proteomes" id="UP001499843">
    <property type="component" value="Unassembled WGS sequence"/>
</dbReference>
<organism evidence="2 3">
    <name type="scientific">Nonomuraea monospora</name>
    <dbReference type="NCBI Taxonomy" id="568818"/>
    <lineage>
        <taxon>Bacteria</taxon>
        <taxon>Bacillati</taxon>
        <taxon>Actinomycetota</taxon>
        <taxon>Actinomycetes</taxon>
        <taxon>Streptosporangiales</taxon>
        <taxon>Streptosporangiaceae</taxon>
        <taxon>Nonomuraea</taxon>
    </lineage>
</organism>
<evidence type="ECO:0000313" key="3">
    <source>
        <dbReference type="Proteomes" id="UP001499843"/>
    </source>
</evidence>
<evidence type="ECO:0000313" key="2">
    <source>
        <dbReference type="EMBL" id="GAA2211399.1"/>
    </source>
</evidence>
<proteinExistence type="predicted"/>
<dbReference type="EMBL" id="BAAAQX010000020">
    <property type="protein sequence ID" value="GAA2211399.1"/>
    <property type="molecule type" value="Genomic_DNA"/>
</dbReference>
<sequence length="141" mass="15187">MQARRRPVVLFGALLAPAILAGGLLAGEMRGFERGVATAGVGDGAGGVVRVVFEPVLVPAPARPSRRYAAAMPSPVREVPERVPRVEVGERAPEVVEEEPVTPVPVESQDGCPGEWVDTWLWELCRDREQERAGDSWLPGI</sequence>